<keyword evidence="10 11" id="KW-0472">Membrane</keyword>
<keyword evidence="7 13" id="KW-0418">Kinase</keyword>
<dbReference type="PRINTS" id="PR01780">
    <property type="entry name" value="LANTIREGPROT"/>
</dbReference>
<dbReference type="InterPro" id="IPR036097">
    <property type="entry name" value="HisK_dim/P_sf"/>
</dbReference>
<dbReference type="InterPro" id="IPR050398">
    <property type="entry name" value="HssS/ArlS-like"/>
</dbReference>
<dbReference type="SUPFAM" id="SSF47384">
    <property type="entry name" value="Homodimeric domain of signal transducing histidine kinase"/>
    <property type="match status" value="1"/>
</dbReference>
<dbReference type="PANTHER" id="PTHR45528:SF8">
    <property type="entry name" value="HISTIDINE KINASE"/>
    <property type="match status" value="1"/>
</dbReference>
<dbReference type="PROSITE" id="PS50109">
    <property type="entry name" value="HIS_KIN"/>
    <property type="match status" value="1"/>
</dbReference>
<organism evidence="13 14">
    <name type="scientific">Sporofaciens musculi</name>
    <dbReference type="NCBI Taxonomy" id="2681861"/>
    <lineage>
        <taxon>Bacteria</taxon>
        <taxon>Bacillati</taxon>
        <taxon>Bacillota</taxon>
        <taxon>Clostridia</taxon>
        <taxon>Lachnospirales</taxon>
        <taxon>Lachnospiraceae</taxon>
        <taxon>Sporofaciens</taxon>
    </lineage>
</organism>
<feature type="transmembrane region" description="Helical" evidence="11">
    <location>
        <begin position="20"/>
        <end position="41"/>
    </location>
</feature>
<keyword evidence="9" id="KW-0902">Two-component regulatory system</keyword>
<comment type="catalytic activity">
    <reaction evidence="1">
        <text>ATP + protein L-histidine = ADP + protein N-phospho-L-histidine.</text>
        <dbReference type="EC" id="2.7.13.3"/>
    </reaction>
</comment>
<dbReference type="InterPro" id="IPR003661">
    <property type="entry name" value="HisK_dim/P_dom"/>
</dbReference>
<dbReference type="CDD" id="cd00082">
    <property type="entry name" value="HisKA"/>
    <property type="match status" value="1"/>
</dbReference>
<dbReference type="Pfam" id="PF02518">
    <property type="entry name" value="HATPase_c"/>
    <property type="match status" value="1"/>
</dbReference>
<gene>
    <name evidence="13" type="ORF">GN277_11145</name>
</gene>
<evidence type="ECO:0000256" key="2">
    <source>
        <dbReference type="ARBA" id="ARBA00004141"/>
    </source>
</evidence>
<evidence type="ECO:0000256" key="10">
    <source>
        <dbReference type="ARBA" id="ARBA00023136"/>
    </source>
</evidence>
<sequence length="463" mass="53064">MSMEIKGKKKTVTSVFFRYACFYTAGVLFLIFLLFLIWFVLEVTGEILPANHMEIRLNEAADQIRKAPRITKEMLPEGCIYGVYEGDGSWLYGTFPSEEIKQAWEKYQRNDIYTHGSGYYRFFVCDSGEVCIARYEIRTQFQNGFLEKFLPSPDLLMVCSFIVLFLLHTVLMSRRFGKYMKNRLVVLNEVTAKIRNQNLEFEEEHSELKEVDEVLNSLNQMREALKASLYRQWSLEKSREEQIAALAHDIKTPLTVIRGNGELLAEAELGKEEREYNQDILQSVSMIEEYLVTLNEILAEDEGESGVQNQTISCDALLELFMEQGRLLSSARQYPVVFDAKAVHGEVWCSVSQLLRAFNNILSNAMDYSPAKGEIKVSLEIKREHKGEYLVITVVDEGPGFTAQDLKHATDRFYQGDDSRSRKNHYGIGLHTAEKFVRAQGGYLAIENAENHGAKVSIFVQIH</sequence>
<reference evidence="13 14" key="1">
    <citation type="submission" date="2019-12" db="EMBL/GenBank/DDBJ databases">
        <title>Sporaefaciens musculi gen. nov., sp. nov., a novel bacterium isolated from the caecum of an obese mouse.</title>
        <authorList>
            <person name="Rasmussen T.S."/>
            <person name="Streidl T."/>
            <person name="Hitch T.C.A."/>
            <person name="Wortmann E."/>
            <person name="Deptula P."/>
            <person name="Hansen M."/>
            <person name="Nielsen D.S."/>
            <person name="Clavel T."/>
            <person name="Vogensen F.K."/>
        </authorList>
    </citation>
    <scope>NUCLEOTIDE SEQUENCE [LARGE SCALE GENOMIC DNA]</scope>
    <source>
        <strain evidence="13 14">WCA-9-b2</strain>
    </source>
</reference>
<dbReference type="InterPro" id="IPR008358">
    <property type="entry name" value="Sig_transdc_His_kin/Pase_MprB"/>
</dbReference>
<dbReference type="InterPro" id="IPR003594">
    <property type="entry name" value="HATPase_dom"/>
</dbReference>
<proteinExistence type="predicted"/>
<feature type="transmembrane region" description="Helical" evidence="11">
    <location>
        <begin position="155"/>
        <end position="173"/>
    </location>
</feature>
<dbReference type="Gene3D" id="3.30.565.10">
    <property type="entry name" value="Histidine kinase-like ATPase, C-terminal domain"/>
    <property type="match status" value="1"/>
</dbReference>
<dbReference type="GO" id="GO:0005886">
    <property type="term" value="C:plasma membrane"/>
    <property type="evidence" value="ECO:0007669"/>
    <property type="project" value="TreeGrafter"/>
</dbReference>
<dbReference type="GO" id="GO:0000155">
    <property type="term" value="F:phosphorelay sensor kinase activity"/>
    <property type="evidence" value="ECO:0007669"/>
    <property type="project" value="InterPro"/>
</dbReference>
<dbReference type="AlphaFoldDB" id="A0A7X3MGC7"/>
<keyword evidence="5" id="KW-0808">Transferase</keyword>
<name>A0A7X3MGC7_9FIRM</name>
<dbReference type="SMART" id="SM00387">
    <property type="entry name" value="HATPase_c"/>
    <property type="match status" value="1"/>
</dbReference>
<evidence type="ECO:0000313" key="14">
    <source>
        <dbReference type="Proteomes" id="UP000460412"/>
    </source>
</evidence>
<dbReference type="PANTHER" id="PTHR45528">
    <property type="entry name" value="SENSOR HISTIDINE KINASE CPXA"/>
    <property type="match status" value="1"/>
</dbReference>
<feature type="domain" description="Histidine kinase" evidence="12">
    <location>
        <begin position="245"/>
        <end position="463"/>
    </location>
</feature>
<evidence type="ECO:0000256" key="3">
    <source>
        <dbReference type="ARBA" id="ARBA00012438"/>
    </source>
</evidence>
<accession>A0A7X3MGC7</accession>
<keyword evidence="14" id="KW-1185">Reference proteome</keyword>
<comment type="subcellular location">
    <subcellularLocation>
        <location evidence="2">Membrane</location>
        <topology evidence="2">Multi-pass membrane protein</topology>
    </subcellularLocation>
</comment>
<evidence type="ECO:0000259" key="12">
    <source>
        <dbReference type="PROSITE" id="PS50109"/>
    </source>
</evidence>
<evidence type="ECO:0000256" key="5">
    <source>
        <dbReference type="ARBA" id="ARBA00022679"/>
    </source>
</evidence>
<evidence type="ECO:0000256" key="8">
    <source>
        <dbReference type="ARBA" id="ARBA00022989"/>
    </source>
</evidence>
<evidence type="ECO:0000256" key="4">
    <source>
        <dbReference type="ARBA" id="ARBA00022553"/>
    </source>
</evidence>
<keyword evidence="4" id="KW-0597">Phosphoprotein</keyword>
<keyword evidence="8 11" id="KW-1133">Transmembrane helix</keyword>
<dbReference type="EC" id="2.7.13.3" evidence="3"/>
<dbReference type="Pfam" id="PF00512">
    <property type="entry name" value="HisKA"/>
    <property type="match status" value="1"/>
</dbReference>
<evidence type="ECO:0000256" key="9">
    <source>
        <dbReference type="ARBA" id="ARBA00023012"/>
    </source>
</evidence>
<evidence type="ECO:0000313" key="13">
    <source>
        <dbReference type="EMBL" id="MXP75918.1"/>
    </source>
</evidence>
<comment type="caution">
    <text evidence="13">The sequence shown here is derived from an EMBL/GenBank/DDBJ whole genome shotgun (WGS) entry which is preliminary data.</text>
</comment>
<keyword evidence="6 11" id="KW-0812">Transmembrane</keyword>
<evidence type="ECO:0000256" key="7">
    <source>
        <dbReference type="ARBA" id="ARBA00022777"/>
    </source>
</evidence>
<dbReference type="SUPFAM" id="SSF55874">
    <property type="entry name" value="ATPase domain of HSP90 chaperone/DNA topoisomerase II/histidine kinase"/>
    <property type="match status" value="1"/>
</dbReference>
<dbReference type="InterPro" id="IPR036890">
    <property type="entry name" value="HATPase_C_sf"/>
</dbReference>
<evidence type="ECO:0000256" key="6">
    <source>
        <dbReference type="ARBA" id="ARBA00022692"/>
    </source>
</evidence>
<dbReference type="Gene3D" id="1.10.287.130">
    <property type="match status" value="1"/>
</dbReference>
<evidence type="ECO:0000256" key="11">
    <source>
        <dbReference type="SAM" id="Phobius"/>
    </source>
</evidence>
<dbReference type="EMBL" id="WUQX01000001">
    <property type="protein sequence ID" value="MXP75918.1"/>
    <property type="molecule type" value="Genomic_DNA"/>
</dbReference>
<protein>
    <recommendedName>
        <fullName evidence="3">histidine kinase</fullName>
        <ecNumber evidence="3">2.7.13.3</ecNumber>
    </recommendedName>
</protein>
<dbReference type="InterPro" id="IPR005467">
    <property type="entry name" value="His_kinase_dom"/>
</dbReference>
<dbReference type="Proteomes" id="UP000460412">
    <property type="component" value="Unassembled WGS sequence"/>
</dbReference>
<dbReference type="SMART" id="SM00388">
    <property type="entry name" value="HisKA"/>
    <property type="match status" value="1"/>
</dbReference>
<evidence type="ECO:0000256" key="1">
    <source>
        <dbReference type="ARBA" id="ARBA00000085"/>
    </source>
</evidence>